<keyword evidence="8" id="KW-1185">Reference proteome</keyword>
<dbReference type="PRINTS" id="PR01366">
    <property type="entry name" value="ROYALJELLY"/>
</dbReference>
<comment type="subcellular location">
    <subcellularLocation>
        <location evidence="1">Secreted</location>
    </subcellularLocation>
</comment>
<reference evidence="7 8" key="1">
    <citation type="submission" date="2015-04" db="EMBL/GenBank/DDBJ databases">
        <authorList>
            <person name="Syromyatnikov M.Y."/>
            <person name="Popov V.N."/>
        </authorList>
    </citation>
    <scope>NUCLEOTIDE SEQUENCE [LARGE SCALE GENOMIC DNA]</scope>
</reference>
<evidence type="ECO:0000256" key="3">
    <source>
        <dbReference type="ARBA" id="ARBA00022525"/>
    </source>
</evidence>
<feature type="chain" id="PRO_5012565855" evidence="6">
    <location>
        <begin position="26"/>
        <end position="425"/>
    </location>
</feature>
<keyword evidence="5" id="KW-0325">Glycoprotein</keyword>
<keyword evidence="3" id="KW-0964">Secreted</keyword>
<dbReference type="GO" id="GO:0005576">
    <property type="term" value="C:extracellular region"/>
    <property type="evidence" value="ECO:0007669"/>
    <property type="project" value="UniProtKB-SubCell"/>
</dbReference>
<proteinExistence type="inferred from homology"/>
<dbReference type="PANTHER" id="PTHR10009:SF7">
    <property type="entry name" value="GH10609P-RELATED"/>
    <property type="match status" value="1"/>
</dbReference>
<evidence type="ECO:0000256" key="2">
    <source>
        <dbReference type="ARBA" id="ARBA00009127"/>
    </source>
</evidence>
<sequence>MKSCANMNPIWIALLLVGIFSSSETSQGLKLINEWKSIDFNFPTLQLRQSAITRREFIPGQAVPIDVDVHYQVQGAYSKVFITFPRFREGIPMTLGTRSTFKSGDGSNVIDPYPDYNWHVNPTQDCNNRMISVFRIAIDKCNRLWVVDTGKIGLATSPYVCPPKILVFNLINNQLLHRYIIPQNQYSDYSFFVTPIVHVGDSPPGACLNSKAYIADVAAYGLLVYDSQTDSSWRVQNKFMYPYPTWGTHTISGESFELMDGIIGMDVDKQRQISQRSLYFHALASEHENIVPLSVLDNRTAWENDPYALPNSFKILGPKGSPSAASATDSNGNLFFGLNSMNAIACWNTKGKLSRNTIKTLIRDDDRLQFASGMKVIENTDGEEELWIVTNRFQKVFLNTMNNNEVNFRIQAQRIGELLRGGRCA</sequence>
<dbReference type="Pfam" id="PF03022">
    <property type="entry name" value="MRJP"/>
    <property type="match status" value="1"/>
</dbReference>
<accession>A0A1J1HV12</accession>
<evidence type="ECO:0000313" key="8">
    <source>
        <dbReference type="Proteomes" id="UP000183832"/>
    </source>
</evidence>
<dbReference type="FunFam" id="2.120.10.30:FF:000045">
    <property type="entry name" value="Blast:Protein yellow"/>
    <property type="match status" value="1"/>
</dbReference>
<organism evidence="7 8">
    <name type="scientific">Clunio marinus</name>
    <dbReference type="NCBI Taxonomy" id="568069"/>
    <lineage>
        <taxon>Eukaryota</taxon>
        <taxon>Metazoa</taxon>
        <taxon>Ecdysozoa</taxon>
        <taxon>Arthropoda</taxon>
        <taxon>Hexapoda</taxon>
        <taxon>Insecta</taxon>
        <taxon>Pterygota</taxon>
        <taxon>Neoptera</taxon>
        <taxon>Endopterygota</taxon>
        <taxon>Diptera</taxon>
        <taxon>Nematocera</taxon>
        <taxon>Chironomoidea</taxon>
        <taxon>Chironomidae</taxon>
        <taxon>Clunio</taxon>
    </lineage>
</organism>
<name>A0A1J1HV12_9DIPT</name>
<evidence type="ECO:0000256" key="4">
    <source>
        <dbReference type="ARBA" id="ARBA00022729"/>
    </source>
</evidence>
<evidence type="ECO:0000256" key="6">
    <source>
        <dbReference type="SAM" id="SignalP"/>
    </source>
</evidence>
<dbReference type="EMBL" id="CVRI01000015">
    <property type="protein sequence ID" value="CRK89993.1"/>
    <property type="molecule type" value="Genomic_DNA"/>
</dbReference>
<dbReference type="Proteomes" id="UP000183832">
    <property type="component" value="Unassembled WGS sequence"/>
</dbReference>
<evidence type="ECO:0000256" key="1">
    <source>
        <dbReference type="ARBA" id="ARBA00004613"/>
    </source>
</evidence>
<gene>
    <name evidence="7" type="primary">similar to Protein yellow</name>
    <name evidence="7" type="ORF">CLUMA_CG003719</name>
</gene>
<comment type="similarity">
    <text evidence="2">Belongs to the major royal jelly protein family.</text>
</comment>
<dbReference type="OrthoDB" id="8184345at2759"/>
<feature type="signal peptide" evidence="6">
    <location>
        <begin position="1"/>
        <end position="25"/>
    </location>
</feature>
<dbReference type="InterPro" id="IPR011042">
    <property type="entry name" value="6-blade_b-propeller_TolB-like"/>
</dbReference>
<dbReference type="SUPFAM" id="SSF101898">
    <property type="entry name" value="NHL repeat"/>
    <property type="match status" value="1"/>
</dbReference>
<dbReference type="AlphaFoldDB" id="A0A1J1HV12"/>
<protein>
    <submittedName>
        <fullName evidence="7">CLUMA_CG003719, isoform A</fullName>
    </submittedName>
</protein>
<evidence type="ECO:0000313" key="7">
    <source>
        <dbReference type="EMBL" id="CRK89993.1"/>
    </source>
</evidence>
<dbReference type="STRING" id="568069.A0A1J1HV12"/>
<dbReference type="PANTHER" id="PTHR10009">
    <property type="entry name" value="PROTEIN YELLOW-RELATED"/>
    <property type="match status" value="1"/>
</dbReference>
<keyword evidence="4 6" id="KW-0732">Signal</keyword>
<dbReference type="Gene3D" id="2.120.10.30">
    <property type="entry name" value="TolB, C-terminal domain"/>
    <property type="match status" value="1"/>
</dbReference>
<evidence type="ECO:0000256" key="5">
    <source>
        <dbReference type="ARBA" id="ARBA00023180"/>
    </source>
</evidence>
<dbReference type="InterPro" id="IPR017996">
    <property type="entry name" value="MRJP/yellow-related"/>
</dbReference>